<feature type="region of interest" description="Disordered" evidence="3">
    <location>
        <begin position="1"/>
        <end position="90"/>
    </location>
</feature>
<gene>
    <name evidence="5" type="ORF">GBAR_LOCUS20702</name>
</gene>
<comment type="caution">
    <text evidence="5">The sequence shown here is derived from an EMBL/GenBank/DDBJ whole genome shotgun (WGS) entry which is preliminary data.</text>
</comment>
<dbReference type="SUPFAM" id="SSF50044">
    <property type="entry name" value="SH3-domain"/>
    <property type="match status" value="2"/>
</dbReference>
<dbReference type="Pfam" id="PF07653">
    <property type="entry name" value="SH3_2"/>
    <property type="match status" value="1"/>
</dbReference>
<dbReference type="InterPro" id="IPR036028">
    <property type="entry name" value="SH3-like_dom_sf"/>
</dbReference>
<name>A0AA35SXS3_GEOBA</name>
<accession>A0AA35SXS3</accession>
<feature type="compositionally biased region" description="Basic residues" evidence="3">
    <location>
        <begin position="37"/>
        <end position="49"/>
    </location>
</feature>
<keyword evidence="6" id="KW-1185">Reference proteome</keyword>
<evidence type="ECO:0000256" key="1">
    <source>
        <dbReference type="ARBA" id="ARBA00022443"/>
    </source>
</evidence>
<evidence type="ECO:0000256" key="2">
    <source>
        <dbReference type="PROSITE-ProRule" id="PRU00192"/>
    </source>
</evidence>
<feature type="compositionally biased region" description="Basic and acidic residues" evidence="3">
    <location>
        <begin position="464"/>
        <end position="475"/>
    </location>
</feature>
<dbReference type="SMART" id="SM00326">
    <property type="entry name" value="SH3"/>
    <property type="match status" value="2"/>
</dbReference>
<feature type="region of interest" description="Disordered" evidence="3">
    <location>
        <begin position="508"/>
        <end position="538"/>
    </location>
</feature>
<feature type="region of interest" description="Disordered" evidence="3">
    <location>
        <begin position="434"/>
        <end position="490"/>
    </location>
</feature>
<dbReference type="PROSITE" id="PS50002">
    <property type="entry name" value="SH3"/>
    <property type="match status" value="1"/>
</dbReference>
<evidence type="ECO:0000259" key="4">
    <source>
        <dbReference type="PROSITE" id="PS50002"/>
    </source>
</evidence>
<dbReference type="EMBL" id="CASHTH010002909">
    <property type="protein sequence ID" value="CAI8036976.1"/>
    <property type="molecule type" value="Genomic_DNA"/>
</dbReference>
<dbReference type="CDD" id="cd00174">
    <property type="entry name" value="SH3"/>
    <property type="match status" value="1"/>
</dbReference>
<feature type="compositionally biased region" description="Polar residues" evidence="3">
    <location>
        <begin position="248"/>
        <end position="277"/>
    </location>
</feature>
<reference evidence="5" key="1">
    <citation type="submission" date="2023-03" db="EMBL/GenBank/DDBJ databases">
        <authorList>
            <person name="Steffen K."/>
            <person name="Cardenas P."/>
        </authorList>
    </citation>
    <scope>NUCLEOTIDE SEQUENCE</scope>
</reference>
<feature type="compositionally biased region" description="Acidic residues" evidence="3">
    <location>
        <begin position="182"/>
        <end position="213"/>
    </location>
</feature>
<feature type="region of interest" description="Disordered" evidence="3">
    <location>
        <begin position="248"/>
        <end position="412"/>
    </location>
</feature>
<dbReference type="AlphaFoldDB" id="A0AA35SXS3"/>
<protein>
    <recommendedName>
        <fullName evidence="4">SH3 domain-containing protein</fullName>
    </recommendedName>
</protein>
<proteinExistence type="predicted"/>
<evidence type="ECO:0000256" key="3">
    <source>
        <dbReference type="SAM" id="MobiDB-lite"/>
    </source>
</evidence>
<feature type="compositionally biased region" description="Low complexity" evidence="3">
    <location>
        <begin position="331"/>
        <end position="350"/>
    </location>
</feature>
<evidence type="ECO:0000313" key="5">
    <source>
        <dbReference type="EMBL" id="CAI8036976.1"/>
    </source>
</evidence>
<feature type="region of interest" description="Disordered" evidence="3">
    <location>
        <begin position="180"/>
        <end position="234"/>
    </location>
</feature>
<organism evidence="5 6">
    <name type="scientific">Geodia barretti</name>
    <name type="common">Barrett's horny sponge</name>
    <dbReference type="NCBI Taxonomy" id="519541"/>
    <lineage>
        <taxon>Eukaryota</taxon>
        <taxon>Metazoa</taxon>
        <taxon>Porifera</taxon>
        <taxon>Demospongiae</taxon>
        <taxon>Heteroscleromorpha</taxon>
        <taxon>Tetractinellida</taxon>
        <taxon>Astrophorina</taxon>
        <taxon>Geodiidae</taxon>
        <taxon>Geodia</taxon>
    </lineage>
</organism>
<feature type="compositionally biased region" description="Polar residues" evidence="3">
    <location>
        <begin position="516"/>
        <end position="525"/>
    </location>
</feature>
<keyword evidence="1 2" id="KW-0728">SH3 domain</keyword>
<dbReference type="InterPro" id="IPR001452">
    <property type="entry name" value="SH3_domain"/>
</dbReference>
<dbReference type="Proteomes" id="UP001174909">
    <property type="component" value="Unassembled WGS sequence"/>
</dbReference>
<feature type="compositionally biased region" description="Polar residues" evidence="3">
    <location>
        <begin position="307"/>
        <end position="318"/>
    </location>
</feature>
<dbReference type="Gene3D" id="2.30.30.40">
    <property type="entry name" value="SH3 Domains"/>
    <property type="match status" value="1"/>
</dbReference>
<evidence type="ECO:0000313" key="6">
    <source>
        <dbReference type="Proteomes" id="UP001174909"/>
    </source>
</evidence>
<feature type="compositionally biased region" description="Low complexity" evidence="3">
    <location>
        <begin position="284"/>
        <end position="299"/>
    </location>
</feature>
<sequence length="610" mass="66181">MESVHSSLHNTRERLVTRNSSRRVAGDTEAESDRSHTHPIRHPERHKRFLMPNSSLPLLETAPSAGEPDHSPSPPPLQPVNLSQTPGHAHHVATATVTDGDNLQSVSDGDDVFLPEANKPLGIYQCAETYSPQFEGEIPLQRDEVVVVLEAGSGEWVWAMGSEGKEGLVLKSLLHKYRPDVPEEEEEEEEDEIDIGEEVGAPGEEEGVEEIEEAREREEPAVADSEILTSSSATQTELIIDGVVRELSSSVPQRSSGTTASPPAQDTASVSIQTEFTLPNWFKNNTPVPTPNNTLTRTTGTRDDSHTGASSHTAAPDTSSPPPQCHDSHTQHSNASSQPHPSSPHESSAPLKLLCNPRSSNSSSNSSGATARASVENRPRHPNTSVGVRTPRGPCVPLTPASTPPQPSVVLQTPSANNATRTLVSSHDAAAAPAIAGTGDNTTTSQPQSIRPSEPPQPQQQQHAVRDSGTRDEQARPSSRVIPPSNGTGTIQRHRHALLQHTRIVNSIPFEPDNEAATTSHPSSSARRRRMQPTPVATAVRDYSPPQRARNALVLRRGDIMYAQPHVPFPHGWVWVYHTLHKTFGYVPKDHIAYMYLVQKDHGTLLEDVV</sequence>
<feature type="domain" description="SH3" evidence="4">
    <location>
        <begin position="119"/>
        <end position="179"/>
    </location>
</feature>